<sequence>MDIEPMQEDGPVRDPEAKTIKGTAPVPSASLLLDHHPLDRRPTPKLEPDEMPRDGRVTRMATSRVGTPTIPRIDREYDDAAGQASSQRSRRPSPMDPQNYASIDRPLNVTDALTYLDAVKSQFQDQPDVYNHFLDIMKEFKNELIDTPGVIKRVSYLFHGHPALIQGFNTFLPVGYRIECSTDPYDSGFITVTTPSGSTVQATTSNGAGQTLSWSTGPPIQPLRHMEVDRPPPPVSPDPRTLAVDGQAIEPAVQYVQKIKQRCDPDTYRQFLDILSRYHHKSDTIDEEEVSKQIAILFEDAPDLCNDFRVFMPSKSQQNLDDSHARDREKNRRKLDVVANAMSTSASLPQKRKRKPAEKEREREKESTPAKMAPPAKKLKHGSTQDLVPVSYNPKHAAPAPPSPRRSSHHALPPQPPRMPPANDETQFFDRVKRAIDNREIYNEFLKLVNLFAQNYIDTARLVKESRHFLGETELYKQFREILGWDEKKEREHYLAEQQSLSSWTKPALKALPQRPGRIDLSEKYGSYRKLPDSEANVPCSGRDEMCRSVLNDHWVSHPTWTSEDWGFVSGRKNVYEEALHRTEEERHEYDFHIDAIVRTIAMLEPINNKIAQMSQEDRGNFKLKPNLGGSWKAIHQRVIKKIYGREAGLEVIASMQENPAAAIPVVLQRLKQKEEEWKRGQRAWNKMWREVDARNYAKSLDHQAISWKITDKKSLTIKALVNQVETAREEQMAKRAALIDPLLARTRVRYQLEFTIDDEAVLQDAVKLIFSFLDRTQGQLNVTERRRIESFLRTYVPLFFAINPVEFNSAFVVHDLVESDSTSDVDVASAPDDSEGLGGSSRAGPSSNKGRNGRGGHHTLLSSGGDLRKKLLKAEQAKSTNRKTRAQDTAVSPAVSRFASPVIMDEEKEAAVARAETMAYGPGRRSTKVSNVFFTNTTFYALMRLLEVLYSRLQLFKGIAAKIAQTPISSERDSHAGSSNAVNGNGNGNGVVNHYEMLLGQIEALFTNEIEQTLFEDQTRAIFGTKDSYKIFTVDKVIGAIIKQVQAVIADPKSQELLEFLKRERSLALPTTQDRINHRRQAEKVLGPDENVFRIDWLSESKLMTIQLIGKDDSSWDDSEVLTNRWQSYIDAFVSGETTEGIPQARVKRPYLRRNLPPAVRETQPDVSSRDGLEIKVCLRTYRLFYVPHTEDFIWRYRYKEEMEKNSKQLTLRNNLRRKWIAKESISEISMES</sequence>
<feature type="compositionally biased region" description="Basic and acidic residues" evidence="8">
    <location>
        <begin position="10"/>
        <end position="19"/>
    </location>
</feature>
<evidence type="ECO:0000256" key="6">
    <source>
        <dbReference type="ARBA" id="ARBA00023242"/>
    </source>
</evidence>
<keyword evidence="6 7" id="KW-0539">Nucleus</keyword>
<protein>
    <recommendedName>
        <fullName evidence="9">Histone deacetylase interacting domain-containing protein</fullName>
    </recommendedName>
</protein>
<dbReference type="Gene3D" id="1.20.1160.11">
    <property type="entry name" value="Paired amphipathic helix"/>
    <property type="match status" value="3"/>
</dbReference>
<evidence type="ECO:0000313" key="11">
    <source>
        <dbReference type="Proteomes" id="UP000807469"/>
    </source>
</evidence>
<evidence type="ECO:0000256" key="7">
    <source>
        <dbReference type="PROSITE-ProRule" id="PRU00810"/>
    </source>
</evidence>
<dbReference type="SMART" id="SM00761">
    <property type="entry name" value="HDAC_interact"/>
    <property type="match status" value="1"/>
</dbReference>
<evidence type="ECO:0000256" key="3">
    <source>
        <dbReference type="ARBA" id="ARBA00022737"/>
    </source>
</evidence>
<feature type="compositionally biased region" description="Basic and acidic residues" evidence="8">
    <location>
        <begin position="321"/>
        <end position="336"/>
    </location>
</feature>
<dbReference type="Pfam" id="PF16879">
    <property type="entry name" value="Sin3a_C"/>
    <property type="match status" value="1"/>
</dbReference>
<dbReference type="Proteomes" id="UP000807469">
    <property type="component" value="Unassembled WGS sequence"/>
</dbReference>
<name>A0A9P6CXQ6_9AGAR</name>
<dbReference type="SUPFAM" id="SSF47762">
    <property type="entry name" value="PAH2 domain"/>
    <property type="match status" value="3"/>
</dbReference>
<feature type="region of interest" description="Disordered" evidence="8">
    <location>
        <begin position="1"/>
        <end position="103"/>
    </location>
</feature>
<evidence type="ECO:0000313" key="10">
    <source>
        <dbReference type="EMBL" id="KAF9476800.1"/>
    </source>
</evidence>
<keyword evidence="2" id="KW-0678">Repressor</keyword>
<dbReference type="PANTHER" id="PTHR12346">
    <property type="entry name" value="SIN3B-RELATED"/>
    <property type="match status" value="1"/>
</dbReference>
<comment type="subcellular location">
    <subcellularLocation>
        <location evidence="1 7">Nucleus</location>
    </subcellularLocation>
</comment>
<keyword evidence="4" id="KW-0805">Transcription regulation</keyword>
<organism evidence="10 11">
    <name type="scientific">Pholiota conissans</name>
    <dbReference type="NCBI Taxonomy" id="109636"/>
    <lineage>
        <taxon>Eukaryota</taxon>
        <taxon>Fungi</taxon>
        <taxon>Dikarya</taxon>
        <taxon>Basidiomycota</taxon>
        <taxon>Agaricomycotina</taxon>
        <taxon>Agaricomycetes</taxon>
        <taxon>Agaricomycetidae</taxon>
        <taxon>Agaricales</taxon>
        <taxon>Agaricineae</taxon>
        <taxon>Strophariaceae</taxon>
        <taxon>Pholiota</taxon>
    </lineage>
</organism>
<dbReference type="PROSITE" id="PS51477">
    <property type="entry name" value="PAH"/>
    <property type="match status" value="2"/>
</dbReference>
<dbReference type="InterPro" id="IPR031693">
    <property type="entry name" value="Sin3_C"/>
</dbReference>
<keyword evidence="11" id="KW-1185">Reference proteome</keyword>
<evidence type="ECO:0000256" key="5">
    <source>
        <dbReference type="ARBA" id="ARBA00023163"/>
    </source>
</evidence>
<evidence type="ECO:0000256" key="4">
    <source>
        <dbReference type="ARBA" id="ARBA00023015"/>
    </source>
</evidence>
<accession>A0A9P6CXQ6</accession>
<feature type="region of interest" description="Disordered" evidence="8">
    <location>
        <begin position="825"/>
        <end position="864"/>
    </location>
</feature>
<dbReference type="Pfam" id="PF08295">
    <property type="entry name" value="Sin3_corepress"/>
    <property type="match status" value="1"/>
</dbReference>
<proteinExistence type="predicted"/>
<dbReference type="FunFam" id="1.20.1160.11:FF:000001">
    <property type="entry name" value="Paired amphipathic helix protein Sin3"/>
    <property type="match status" value="1"/>
</dbReference>
<gene>
    <name evidence="10" type="ORF">BDN70DRAFT_881909</name>
</gene>
<feature type="compositionally biased region" description="Basic and acidic residues" evidence="8">
    <location>
        <begin position="357"/>
        <end position="368"/>
    </location>
</feature>
<dbReference type="GO" id="GO:0003714">
    <property type="term" value="F:transcription corepressor activity"/>
    <property type="evidence" value="ECO:0007669"/>
    <property type="project" value="InterPro"/>
</dbReference>
<dbReference type="InterPro" id="IPR003822">
    <property type="entry name" value="PAH"/>
</dbReference>
<keyword evidence="3" id="KW-0677">Repeat</keyword>
<evidence type="ECO:0000259" key="9">
    <source>
        <dbReference type="SMART" id="SM00761"/>
    </source>
</evidence>
<dbReference type="InterPro" id="IPR036600">
    <property type="entry name" value="PAH_sf"/>
</dbReference>
<comment type="caution">
    <text evidence="10">The sequence shown here is derived from an EMBL/GenBank/DDBJ whole genome shotgun (WGS) entry which is preliminary data.</text>
</comment>
<feature type="compositionally biased region" description="Basic and acidic residues" evidence="8">
    <location>
        <begin position="33"/>
        <end position="57"/>
    </location>
</feature>
<dbReference type="Pfam" id="PF02671">
    <property type="entry name" value="PAH"/>
    <property type="match status" value="3"/>
</dbReference>
<dbReference type="InterPro" id="IPR039774">
    <property type="entry name" value="Sin3-like"/>
</dbReference>
<evidence type="ECO:0000256" key="2">
    <source>
        <dbReference type="ARBA" id="ARBA00022491"/>
    </source>
</evidence>
<dbReference type="GO" id="GO:0070822">
    <property type="term" value="C:Sin3-type complex"/>
    <property type="evidence" value="ECO:0007669"/>
    <property type="project" value="TreeGrafter"/>
</dbReference>
<evidence type="ECO:0000256" key="1">
    <source>
        <dbReference type="ARBA" id="ARBA00004123"/>
    </source>
</evidence>
<feature type="region of interest" description="Disordered" evidence="8">
    <location>
        <begin position="316"/>
        <end position="424"/>
    </location>
</feature>
<dbReference type="FunFam" id="1.20.1160.11:FF:000002">
    <property type="entry name" value="Paired amphipathic helix protein SIN3"/>
    <property type="match status" value="1"/>
</dbReference>
<dbReference type="EMBL" id="MU155281">
    <property type="protein sequence ID" value="KAF9476800.1"/>
    <property type="molecule type" value="Genomic_DNA"/>
</dbReference>
<dbReference type="PANTHER" id="PTHR12346:SF0">
    <property type="entry name" value="SIN3A, ISOFORM G"/>
    <property type="match status" value="1"/>
</dbReference>
<keyword evidence="5" id="KW-0804">Transcription</keyword>
<feature type="domain" description="Histone deacetylase interacting" evidence="9">
    <location>
        <begin position="521"/>
        <end position="621"/>
    </location>
</feature>
<evidence type="ECO:0000256" key="8">
    <source>
        <dbReference type="SAM" id="MobiDB-lite"/>
    </source>
</evidence>
<dbReference type="InterPro" id="IPR013194">
    <property type="entry name" value="HDAC_interact_dom"/>
</dbReference>
<dbReference type="AlphaFoldDB" id="A0A9P6CXQ6"/>
<dbReference type="OrthoDB" id="10265969at2759"/>
<dbReference type="GO" id="GO:0000122">
    <property type="term" value="P:negative regulation of transcription by RNA polymerase II"/>
    <property type="evidence" value="ECO:0007669"/>
    <property type="project" value="TreeGrafter"/>
</dbReference>
<reference evidence="10" key="1">
    <citation type="submission" date="2020-11" db="EMBL/GenBank/DDBJ databases">
        <authorList>
            <consortium name="DOE Joint Genome Institute"/>
            <person name="Ahrendt S."/>
            <person name="Riley R."/>
            <person name="Andreopoulos W."/>
            <person name="Labutti K."/>
            <person name="Pangilinan J."/>
            <person name="Ruiz-Duenas F.J."/>
            <person name="Barrasa J.M."/>
            <person name="Sanchez-Garcia M."/>
            <person name="Camarero S."/>
            <person name="Miyauchi S."/>
            <person name="Serrano A."/>
            <person name="Linde D."/>
            <person name="Babiker R."/>
            <person name="Drula E."/>
            <person name="Ayuso-Fernandez I."/>
            <person name="Pacheco R."/>
            <person name="Padilla G."/>
            <person name="Ferreira P."/>
            <person name="Barriuso J."/>
            <person name="Kellner H."/>
            <person name="Castanera R."/>
            <person name="Alfaro M."/>
            <person name="Ramirez L."/>
            <person name="Pisabarro A.G."/>
            <person name="Kuo A."/>
            <person name="Tritt A."/>
            <person name="Lipzen A."/>
            <person name="He G."/>
            <person name="Yan M."/>
            <person name="Ng V."/>
            <person name="Cullen D."/>
            <person name="Martin F."/>
            <person name="Rosso M.-N."/>
            <person name="Henrissat B."/>
            <person name="Hibbett D."/>
            <person name="Martinez A.T."/>
            <person name="Grigoriev I.V."/>
        </authorList>
    </citation>
    <scope>NUCLEOTIDE SEQUENCE</scope>
    <source>
        <strain evidence="10">CIRM-BRFM 674</strain>
    </source>
</reference>